<dbReference type="EMBL" id="JAGGJX010000008">
    <property type="protein sequence ID" value="MBP1856386.1"/>
    <property type="molecule type" value="Genomic_DNA"/>
</dbReference>
<proteinExistence type="predicted"/>
<accession>A0ABS4EEU2</accession>
<dbReference type="RefSeq" id="WP_209457700.1">
    <property type="nucleotide sequence ID" value="NZ_BAAACS010000005.1"/>
</dbReference>
<comment type="caution">
    <text evidence="1">The sequence shown here is derived from an EMBL/GenBank/DDBJ whole genome shotgun (WGS) entry which is preliminary data.</text>
</comment>
<dbReference type="Gene3D" id="3.40.50.300">
    <property type="entry name" value="P-loop containing nucleotide triphosphate hydrolases"/>
    <property type="match status" value="1"/>
</dbReference>
<dbReference type="PANTHER" id="PTHR39206:SF1">
    <property type="entry name" value="SLL8004 PROTEIN"/>
    <property type="match status" value="1"/>
</dbReference>
<dbReference type="InterPro" id="IPR027417">
    <property type="entry name" value="P-loop_NTPase"/>
</dbReference>
<sequence>MKSGRMAIKERNRLIKEEESFCQETTLTGKGILNSLKKIKDLGYQINMYYIGVNDPNIYLERIRNRVCYNKL</sequence>
<protein>
    <submittedName>
        <fullName evidence="1">ABC-type ATPase</fullName>
    </submittedName>
</protein>
<gene>
    <name evidence="1" type="ORF">J2Z43_002838</name>
</gene>
<dbReference type="Proteomes" id="UP000767291">
    <property type="component" value="Unassembled WGS sequence"/>
</dbReference>
<organism evidence="1 2">
    <name type="scientific">Metaclostridioides mangenotii</name>
    <dbReference type="NCBI Taxonomy" id="1540"/>
    <lineage>
        <taxon>Bacteria</taxon>
        <taxon>Bacillati</taxon>
        <taxon>Bacillota</taxon>
        <taxon>Clostridia</taxon>
        <taxon>Peptostreptococcales</taxon>
        <taxon>Peptostreptococcaceae</taxon>
        <taxon>Metaclostridioides</taxon>
    </lineage>
</organism>
<evidence type="ECO:0000313" key="1">
    <source>
        <dbReference type="EMBL" id="MBP1856386.1"/>
    </source>
</evidence>
<dbReference type="PANTHER" id="PTHR39206">
    <property type="entry name" value="SLL8004 PROTEIN"/>
    <property type="match status" value="1"/>
</dbReference>
<reference evidence="1 2" key="1">
    <citation type="submission" date="2021-03" db="EMBL/GenBank/DDBJ databases">
        <title>Genomic Encyclopedia of Type Strains, Phase IV (KMG-IV): sequencing the most valuable type-strain genomes for metagenomic binning, comparative biology and taxonomic classification.</title>
        <authorList>
            <person name="Goeker M."/>
        </authorList>
    </citation>
    <scope>NUCLEOTIDE SEQUENCE [LARGE SCALE GENOMIC DNA]</scope>
    <source>
        <strain evidence="1 2">DSM 1289</strain>
    </source>
</reference>
<keyword evidence="2" id="KW-1185">Reference proteome</keyword>
<name>A0ABS4EEU2_9FIRM</name>
<evidence type="ECO:0000313" key="2">
    <source>
        <dbReference type="Proteomes" id="UP000767291"/>
    </source>
</evidence>